<proteinExistence type="predicted"/>
<gene>
    <name evidence="5" type="ORF">CKO40_06440</name>
</gene>
<dbReference type="SUPFAM" id="SSF56801">
    <property type="entry name" value="Acetyl-CoA synthetase-like"/>
    <property type="match status" value="1"/>
</dbReference>
<dbReference type="PANTHER" id="PTHR43272">
    <property type="entry name" value="LONG-CHAIN-FATTY-ACID--COA LIGASE"/>
    <property type="match status" value="1"/>
</dbReference>
<dbReference type="GO" id="GO:0005524">
    <property type="term" value="F:ATP binding"/>
    <property type="evidence" value="ECO:0007669"/>
    <property type="project" value="UniProtKB-KW"/>
</dbReference>
<keyword evidence="6" id="KW-1185">Reference proteome</keyword>
<protein>
    <recommendedName>
        <fullName evidence="4">AMP-dependent synthetase/ligase domain-containing protein</fullName>
    </recommendedName>
</protein>
<comment type="caution">
    <text evidence="5">The sequence shown here is derived from an EMBL/GenBank/DDBJ whole genome shotgun (WGS) entry which is preliminary data.</text>
</comment>
<dbReference type="GO" id="GO:0004467">
    <property type="term" value="F:long-chain fatty acid-CoA ligase activity"/>
    <property type="evidence" value="ECO:0007669"/>
    <property type="project" value="TreeGrafter"/>
</dbReference>
<dbReference type="Proteomes" id="UP001296776">
    <property type="component" value="Unassembled WGS sequence"/>
</dbReference>
<evidence type="ECO:0000313" key="5">
    <source>
        <dbReference type="EMBL" id="MBK1704195.1"/>
    </source>
</evidence>
<dbReference type="AlphaFoldDB" id="A0AAJ0X9L1"/>
<feature type="domain" description="AMP-dependent synthetase/ligase" evidence="4">
    <location>
        <begin position="63"/>
        <end position="547"/>
    </location>
</feature>
<feature type="compositionally biased region" description="Basic residues" evidence="3">
    <location>
        <begin position="270"/>
        <end position="280"/>
    </location>
</feature>
<sequence>MRHRGREVVVEARIRDRGIVGPRRRLLPPLARSGRRSQAPDPRPVDEPIAPEAAGTLTGLFRLRVSRTPRALAYRQFENGRWRDYRWHEIAAEVARWRAGLAAEGFAIGDRVAMSLPNGVDWVCFDQAALTLGLVTVPLYTTDSPGNLAHILADSGARLVLLDSDAPWAALVAQADPLPALQRVLFRRLTGAVPGSAPGSAPSSAQDPRLRTLDDWLPAKPTSAATAEMEQTLAKAPSTLASRSGFGSGFGSRFGSRSGSTPRPTSHPTSHPRSHPRSHPSSHPASLASQSEFDSAADPDELATLVYTSGTTGRSKGVMLSHRNILTNAAAVIARIPPRPSDVFLSFLPLAHAFERTVGHYLPMMAGCTIAYARSIDQLRDDLMTIRPTVLLSVPRVYDKVYLAIQGKLGSEGIQRRLLDTTVRIGWQRFQANQGRQAPLSLMDQIRWSLLDRLVARKIRGRLGGRLRVAVSGGAPLSATVGRFFVGLGLPLTEGYGLTEAAPVVTGTTPPGFRPGWVGPPLPGVEVRLGAQQELCVRGPNVCAGYWQQTAATAQAIDAEGWLHTGDIGEIDDDGFIGIRGRLKEIIVTSTGEKIPPTEMESALTMEPLFDQAMVVGEGRQFLAAVLVLSDAPWRRLAARLGLDPDDPSSLADPLAIDAALTRAAARLSDFPGYAQVHAVHLTRSAWTIDNGLITPTMKLKRPELMAEFGPALEALYSRPRPALRGKSG</sequence>
<dbReference type="InterPro" id="IPR042099">
    <property type="entry name" value="ANL_N_sf"/>
</dbReference>
<accession>A0AAJ0X9L1</accession>
<reference evidence="5" key="2">
    <citation type="journal article" date="2020" name="Microorganisms">
        <title>Osmotic Adaptation and Compatible Solute Biosynthesis of Phototrophic Bacteria as Revealed from Genome Analyses.</title>
        <authorList>
            <person name="Imhoff J.F."/>
            <person name="Rahn T."/>
            <person name="Kunzel S."/>
            <person name="Keller A."/>
            <person name="Neulinger S.C."/>
        </authorList>
    </citation>
    <scope>NUCLEOTIDE SEQUENCE</scope>
    <source>
        <strain evidence="5">DSM 11080</strain>
    </source>
</reference>
<dbReference type="EMBL" id="NRSJ01000008">
    <property type="protein sequence ID" value="MBK1704195.1"/>
    <property type="molecule type" value="Genomic_DNA"/>
</dbReference>
<keyword evidence="1" id="KW-0547">Nucleotide-binding</keyword>
<evidence type="ECO:0000256" key="1">
    <source>
        <dbReference type="ARBA" id="ARBA00022741"/>
    </source>
</evidence>
<dbReference type="PANTHER" id="PTHR43272:SF33">
    <property type="entry name" value="AMP-BINDING DOMAIN-CONTAINING PROTEIN-RELATED"/>
    <property type="match status" value="1"/>
</dbReference>
<evidence type="ECO:0000256" key="2">
    <source>
        <dbReference type="ARBA" id="ARBA00022840"/>
    </source>
</evidence>
<evidence type="ECO:0000259" key="4">
    <source>
        <dbReference type="Pfam" id="PF00501"/>
    </source>
</evidence>
<dbReference type="Pfam" id="PF23562">
    <property type="entry name" value="AMP-binding_C_3"/>
    <property type="match status" value="1"/>
</dbReference>
<dbReference type="Gene3D" id="3.40.50.12780">
    <property type="entry name" value="N-terminal domain of ligase-like"/>
    <property type="match status" value="3"/>
</dbReference>
<evidence type="ECO:0000256" key="3">
    <source>
        <dbReference type="SAM" id="MobiDB-lite"/>
    </source>
</evidence>
<dbReference type="InterPro" id="IPR020845">
    <property type="entry name" value="AMP-binding_CS"/>
</dbReference>
<dbReference type="CDD" id="cd05907">
    <property type="entry name" value="VL_LC_FACS_like"/>
    <property type="match status" value="1"/>
</dbReference>
<dbReference type="GO" id="GO:0016020">
    <property type="term" value="C:membrane"/>
    <property type="evidence" value="ECO:0007669"/>
    <property type="project" value="TreeGrafter"/>
</dbReference>
<feature type="region of interest" description="Disordered" evidence="3">
    <location>
        <begin position="237"/>
        <end position="294"/>
    </location>
</feature>
<feature type="compositionally biased region" description="Low complexity" evidence="3">
    <location>
        <begin position="253"/>
        <end position="269"/>
    </location>
</feature>
<dbReference type="PROSITE" id="PS00455">
    <property type="entry name" value="AMP_BINDING"/>
    <property type="match status" value="1"/>
</dbReference>
<dbReference type="InterPro" id="IPR000873">
    <property type="entry name" value="AMP-dep_synth/lig_dom"/>
</dbReference>
<keyword evidence="2" id="KW-0067">ATP-binding</keyword>
<organism evidence="5 6">
    <name type="scientific">Halochromatium glycolicum</name>
    <dbReference type="NCBI Taxonomy" id="85075"/>
    <lineage>
        <taxon>Bacteria</taxon>
        <taxon>Pseudomonadati</taxon>
        <taxon>Pseudomonadota</taxon>
        <taxon>Gammaproteobacteria</taxon>
        <taxon>Chromatiales</taxon>
        <taxon>Chromatiaceae</taxon>
        <taxon>Halochromatium</taxon>
    </lineage>
</organism>
<name>A0AAJ0X9L1_9GAMM</name>
<reference evidence="5" key="1">
    <citation type="submission" date="2017-08" db="EMBL/GenBank/DDBJ databases">
        <authorList>
            <person name="Imhoff J.F."/>
            <person name="Rahn T."/>
            <person name="Kuenzel S."/>
            <person name="Neulinger S.C."/>
        </authorList>
    </citation>
    <scope>NUCLEOTIDE SEQUENCE</scope>
    <source>
        <strain evidence="5">DSM 11080</strain>
    </source>
</reference>
<dbReference type="Pfam" id="PF00501">
    <property type="entry name" value="AMP-binding"/>
    <property type="match status" value="1"/>
</dbReference>
<evidence type="ECO:0000313" key="6">
    <source>
        <dbReference type="Proteomes" id="UP001296776"/>
    </source>
</evidence>